<reference evidence="1 2" key="1">
    <citation type="submission" date="2023-02" db="EMBL/GenBank/DDBJ databases">
        <title>Genome sequence of Lentisphaera profundi SAORIC-696.</title>
        <authorList>
            <person name="Kim e."/>
            <person name="Cho J.-C."/>
            <person name="Choi A."/>
            <person name="Kang I."/>
        </authorList>
    </citation>
    <scope>NUCLEOTIDE SEQUENCE [LARGE SCALE GENOMIC DNA]</scope>
    <source>
        <strain evidence="1 2">SAORIC-696</strain>
    </source>
</reference>
<dbReference type="RefSeq" id="WP_274153694.1">
    <property type="nucleotide sequence ID" value="NZ_CP117812.1"/>
</dbReference>
<evidence type="ECO:0000313" key="1">
    <source>
        <dbReference type="EMBL" id="WDE98825.1"/>
    </source>
</evidence>
<name>A0ABY7VX56_9BACT</name>
<dbReference type="Gene3D" id="1.10.10.1150">
    <property type="entry name" value="Coenzyme PQQ synthesis protein D (PqqD)"/>
    <property type="match status" value="1"/>
</dbReference>
<accession>A0ABY7VX56</accession>
<dbReference type="Proteomes" id="UP001214250">
    <property type="component" value="Chromosome 2"/>
</dbReference>
<dbReference type="EMBL" id="CP117812">
    <property type="protein sequence ID" value="WDE98825.1"/>
    <property type="molecule type" value="Genomic_DNA"/>
</dbReference>
<protein>
    <submittedName>
        <fullName evidence="1">Lasso peptide biosynthesis PqqD family chaperone</fullName>
    </submittedName>
</protein>
<gene>
    <name evidence="1" type="ORF">PQO03_13375</name>
</gene>
<dbReference type="InterPro" id="IPR008792">
    <property type="entry name" value="PQQD"/>
</dbReference>
<dbReference type="NCBIfam" id="NF033536">
    <property type="entry name" value="lasso_PqqD_Bac"/>
    <property type="match status" value="1"/>
</dbReference>
<dbReference type="Pfam" id="PF05402">
    <property type="entry name" value="PqqD"/>
    <property type="match status" value="1"/>
</dbReference>
<evidence type="ECO:0000313" key="2">
    <source>
        <dbReference type="Proteomes" id="UP001214250"/>
    </source>
</evidence>
<dbReference type="InterPro" id="IPR041881">
    <property type="entry name" value="PqqD_sf"/>
</dbReference>
<sequence length="92" mass="10460">MKLTTDTILARNPEIISSKIDDEIVMMSIEEGKYFGLDPIGSIIWELLEEPASLGQLVPLLLEQFDVPKDQCEKDCMSFILDMLEKKTLITQ</sequence>
<keyword evidence="2" id="KW-1185">Reference proteome</keyword>
<proteinExistence type="predicted"/>
<organism evidence="1 2">
    <name type="scientific">Lentisphaera profundi</name>
    <dbReference type="NCBI Taxonomy" id="1658616"/>
    <lineage>
        <taxon>Bacteria</taxon>
        <taxon>Pseudomonadati</taxon>
        <taxon>Lentisphaerota</taxon>
        <taxon>Lentisphaeria</taxon>
        <taxon>Lentisphaerales</taxon>
        <taxon>Lentisphaeraceae</taxon>
        <taxon>Lentisphaera</taxon>
    </lineage>
</organism>